<reference evidence="1 2" key="1">
    <citation type="journal article" date="2019" name="Int. J. Syst. Evol. Microbiol.">
        <title>The Global Catalogue of Microorganisms (GCM) 10K type strain sequencing project: providing services to taxonomists for standard genome sequencing and annotation.</title>
        <authorList>
            <consortium name="The Broad Institute Genomics Platform"/>
            <consortium name="The Broad Institute Genome Sequencing Center for Infectious Disease"/>
            <person name="Wu L."/>
            <person name="Ma J."/>
        </authorList>
    </citation>
    <scope>NUCLEOTIDE SEQUENCE [LARGE SCALE GENOMIC DNA]</scope>
    <source>
        <strain evidence="1 2">JCM 13008</strain>
    </source>
</reference>
<sequence>MPTFSDYDPADYLTSPHRIIAYLEAVLEEAGDDPGFIAQALRVVARACSFATSPRDGNDPWAAV</sequence>
<name>A0ABN1U3G7_9ACTN</name>
<keyword evidence="2" id="KW-1185">Reference proteome</keyword>
<organism evidence="1 2">
    <name type="scientific">Nocardioides dubius</name>
    <dbReference type="NCBI Taxonomy" id="317019"/>
    <lineage>
        <taxon>Bacteria</taxon>
        <taxon>Bacillati</taxon>
        <taxon>Actinomycetota</taxon>
        <taxon>Actinomycetes</taxon>
        <taxon>Propionibacteriales</taxon>
        <taxon>Nocardioidaceae</taxon>
        <taxon>Nocardioides</taxon>
    </lineage>
</organism>
<evidence type="ECO:0008006" key="3">
    <source>
        <dbReference type="Google" id="ProtNLM"/>
    </source>
</evidence>
<evidence type="ECO:0000313" key="2">
    <source>
        <dbReference type="Proteomes" id="UP001501581"/>
    </source>
</evidence>
<evidence type="ECO:0000313" key="1">
    <source>
        <dbReference type="EMBL" id="GAA1115601.1"/>
    </source>
</evidence>
<gene>
    <name evidence="1" type="ORF">GCM10009668_42860</name>
</gene>
<proteinExistence type="predicted"/>
<dbReference type="RefSeq" id="WP_343996984.1">
    <property type="nucleotide sequence ID" value="NZ_BAAALG010000024.1"/>
</dbReference>
<accession>A0ABN1U3G7</accession>
<dbReference type="Proteomes" id="UP001501581">
    <property type="component" value="Unassembled WGS sequence"/>
</dbReference>
<protein>
    <recommendedName>
        <fullName evidence="3">Addiction module antidote protein</fullName>
    </recommendedName>
</protein>
<dbReference type="EMBL" id="BAAALG010000024">
    <property type="protein sequence ID" value="GAA1115601.1"/>
    <property type="molecule type" value="Genomic_DNA"/>
</dbReference>
<comment type="caution">
    <text evidence="1">The sequence shown here is derived from an EMBL/GenBank/DDBJ whole genome shotgun (WGS) entry which is preliminary data.</text>
</comment>